<organism evidence="2 3">
    <name type="scientific">Theobroma cacao</name>
    <name type="common">Cacao</name>
    <name type="synonym">Cocoa</name>
    <dbReference type="NCBI Taxonomy" id="3641"/>
    <lineage>
        <taxon>Eukaryota</taxon>
        <taxon>Viridiplantae</taxon>
        <taxon>Streptophyta</taxon>
        <taxon>Embryophyta</taxon>
        <taxon>Tracheophyta</taxon>
        <taxon>Spermatophyta</taxon>
        <taxon>Magnoliopsida</taxon>
        <taxon>eudicotyledons</taxon>
        <taxon>Gunneridae</taxon>
        <taxon>Pentapetalae</taxon>
        <taxon>rosids</taxon>
        <taxon>malvids</taxon>
        <taxon>Malvales</taxon>
        <taxon>Malvaceae</taxon>
        <taxon>Byttnerioideae</taxon>
        <taxon>Theobroma</taxon>
    </lineage>
</organism>
<keyword evidence="1" id="KW-1133">Transmembrane helix</keyword>
<proteinExistence type="predicted"/>
<feature type="transmembrane region" description="Helical" evidence="1">
    <location>
        <begin position="214"/>
        <end position="240"/>
    </location>
</feature>
<keyword evidence="3" id="KW-1185">Reference proteome</keyword>
<accession>A0A061FVJ8</accession>
<dbReference type="Proteomes" id="UP000026915">
    <property type="component" value="Chromosome 3"/>
</dbReference>
<protein>
    <recommendedName>
        <fullName evidence="4">Reticulon-like protein</fullName>
    </recommendedName>
</protein>
<dbReference type="AlphaFoldDB" id="A0A061FVJ8"/>
<feature type="transmembrane region" description="Helical" evidence="1">
    <location>
        <begin position="189"/>
        <end position="207"/>
    </location>
</feature>
<dbReference type="InParanoid" id="A0A061FVJ8"/>
<dbReference type="PANTHER" id="PTHR10994">
    <property type="entry name" value="RETICULON"/>
    <property type="match status" value="1"/>
</dbReference>
<evidence type="ECO:0000256" key="1">
    <source>
        <dbReference type="SAM" id="Phobius"/>
    </source>
</evidence>
<gene>
    <name evidence="2" type="ORF">TCM_012445</name>
</gene>
<evidence type="ECO:0008006" key="4">
    <source>
        <dbReference type="Google" id="ProtNLM"/>
    </source>
</evidence>
<dbReference type="Gramene" id="EOY21108">
    <property type="protein sequence ID" value="EOY21108"/>
    <property type="gene ID" value="TCM_012445"/>
</dbReference>
<sequence length="419" mass="46227">MITIVELAKLYERMKVLTAGIQQHISNFMVENVWEFYGAREKLVKDGLQAYSGGRYSNICKGLQQFCITISADQLKTFSVVLTSLEVLAFICVFFRPTKILYLGLVRYLPIKLEALRSFIFVVNSSQRLAMGTQSNSENEESQADHPEPKSIIQTLVSKAKDPKSRSLTNILGGGTVAGLLLWENAISSATVICIATEIWVLSTIIVENWIAQALLRIIAFVLLNLVSLALASVFTAFYLDKCVEEKINFCLNKVEGAIGSVIDQYRGELDFAGKVIGAFVETQGKSLTDTIKKSIKNGLDGALWPLYESVLQGLAAIVKPNLPAIFHSKICQEFLQMLLMISEGSQKKTFYGVVASLQVISIMCICFPPTTVLYIGYLCVATLPALCNKLKISTVLEKNFETKLDKISGNDESVPKSS</sequence>
<evidence type="ECO:0000313" key="2">
    <source>
        <dbReference type="EMBL" id="EOY21108.1"/>
    </source>
</evidence>
<keyword evidence="1" id="KW-0812">Transmembrane</keyword>
<reference evidence="2 3" key="1">
    <citation type="journal article" date="2013" name="Genome Biol.">
        <title>The genome sequence of the most widely cultivated cacao type and its use to identify candidate genes regulating pod color.</title>
        <authorList>
            <person name="Motamayor J.C."/>
            <person name="Mockaitis K."/>
            <person name="Schmutz J."/>
            <person name="Haiminen N."/>
            <person name="Iii D.L."/>
            <person name="Cornejo O."/>
            <person name="Findley S.D."/>
            <person name="Zheng P."/>
            <person name="Utro F."/>
            <person name="Royaert S."/>
            <person name="Saski C."/>
            <person name="Jenkins J."/>
            <person name="Podicheti R."/>
            <person name="Zhao M."/>
            <person name="Scheffler B.E."/>
            <person name="Stack J.C."/>
            <person name="Feltus F.A."/>
            <person name="Mustiga G.M."/>
            <person name="Amores F."/>
            <person name="Phillips W."/>
            <person name="Marelli J.P."/>
            <person name="May G.D."/>
            <person name="Shapiro H."/>
            <person name="Ma J."/>
            <person name="Bustamante C.D."/>
            <person name="Schnell R.J."/>
            <person name="Main D."/>
            <person name="Gilbert D."/>
            <person name="Parida L."/>
            <person name="Kuhn D.N."/>
        </authorList>
    </citation>
    <scope>NUCLEOTIDE SEQUENCE [LARGE SCALE GENOMIC DNA]</scope>
    <source>
        <strain evidence="3">cv. Matina 1-6</strain>
    </source>
</reference>
<keyword evidence="1" id="KW-0472">Membrane</keyword>
<dbReference type="HOGENOM" id="CLU_054298_0_0_1"/>
<evidence type="ECO:0000313" key="3">
    <source>
        <dbReference type="Proteomes" id="UP000026915"/>
    </source>
</evidence>
<dbReference type="GO" id="GO:0009617">
    <property type="term" value="P:response to bacterium"/>
    <property type="evidence" value="ECO:0007669"/>
    <property type="project" value="InterPro"/>
</dbReference>
<dbReference type="PANTHER" id="PTHR10994:SF85">
    <property type="entry name" value="RETICULON-LIKE PROTEIN B9"/>
    <property type="match status" value="1"/>
</dbReference>
<dbReference type="InterPro" id="IPR045064">
    <property type="entry name" value="Reticulon-like"/>
</dbReference>
<name>A0A061FVJ8_THECC</name>
<dbReference type="EMBL" id="CM001881">
    <property type="protein sequence ID" value="EOY21108.1"/>
    <property type="molecule type" value="Genomic_DNA"/>
</dbReference>